<dbReference type="InterPro" id="IPR011990">
    <property type="entry name" value="TPR-like_helical_dom_sf"/>
</dbReference>
<dbReference type="InterPro" id="IPR019734">
    <property type="entry name" value="TPR_rpt"/>
</dbReference>
<proteinExistence type="predicted"/>
<dbReference type="InterPro" id="IPR053137">
    <property type="entry name" value="NLR-like"/>
</dbReference>
<comment type="caution">
    <text evidence="2">The sequence shown here is derived from an EMBL/GenBank/DDBJ whole genome shotgun (WGS) entry which is preliminary data.</text>
</comment>
<dbReference type="PANTHER" id="PTHR46082:SF6">
    <property type="entry name" value="AAA+ ATPASE DOMAIN-CONTAINING PROTEIN-RELATED"/>
    <property type="match status" value="1"/>
</dbReference>
<dbReference type="EMBL" id="JARULZ010000001">
    <property type="protein sequence ID" value="MEH0634816.1"/>
    <property type="molecule type" value="Genomic_DNA"/>
</dbReference>
<dbReference type="SUPFAM" id="SSF48452">
    <property type="entry name" value="TPR-like"/>
    <property type="match status" value="4"/>
</dbReference>
<evidence type="ECO:0000259" key="1">
    <source>
        <dbReference type="Pfam" id="PF00931"/>
    </source>
</evidence>
<dbReference type="SUPFAM" id="SSF52540">
    <property type="entry name" value="P-loop containing nucleoside triphosphate hydrolases"/>
    <property type="match status" value="1"/>
</dbReference>
<dbReference type="InterPro" id="IPR002182">
    <property type="entry name" value="NB-ARC"/>
</dbReference>
<dbReference type="Pfam" id="PF00931">
    <property type="entry name" value="NB-ARC"/>
    <property type="match status" value="1"/>
</dbReference>
<dbReference type="InterPro" id="IPR027417">
    <property type="entry name" value="P-loop_NTPase"/>
</dbReference>
<dbReference type="Proteomes" id="UP001310290">
    <property type="component" value="Unassembled WGS sequence"/>
</dbReference>
<dbReference type="Pfam" id="PF13374">
    <property type="entry name" value="TPR_10"/>
    <property type="match status" value="4"/>
</dbReference>
<feature type="domain" description="NB-ARC" evidence="1">
    <location>
        <begin position="45"/>
        <end position="163"/>
    </location>
</feature>
<accession>A0ABU8AMB6</accession>
<gene>
    <name evidence="2" type="ORF">QBA35_15940</name>
</gene>
<keyword evidence="3" id="KW-1185">Reference proteome</keyword>
<name>A0ABU8AMB6_9ACTN</name>
<sequence>MSWPVWVGSVPKLAAAFQPRVAVRAALHQARNEQGDDPPELSQVLAGDGGVGKSQLAAALARELRDQDHGQDSGLDLLVWINASEPDQIITAYAEAAEQLRLPGSGSGDDTTAARAFLAWLAATGRRWLVVLDDITDPLAVDVWWPDGNPRTGRVLATTRRRDALLSGQGRRLIHLDLYTPVEATAYLRRRLSDAGHSQLFEGGAAGELCQALGLLPLALGHAAAYMINRRCDIATYFSRFQATDGRLVDLLPPEADTEGYGRPVTTALLLSLDAVQAADTTKLARPLLQLIAVMDSLGHPADLWTTPAVLDHLRTARPPRRCWLRRRQLTITEENIDFALGCLRTYALIAQDSAQAPIRIHALTARAVRETIQSQVLPAIARTAGDAILSLWPHLDHHDRDLAAALRANAMVLDHHTYPLLWRPTAHRCVYRVSSSLRAVGLYEQAVEYNQSLVQRSTDNHGPDHPYTLTARSNLANSYSDAGRIQEALELHEQVLADRERLLSPDHPNTLGARGNLANSYSDAGRIQEALELRQQVLADHERLLSPDHPNTLGARGNLANSYSDAGRIQEALELRQQVLADHERLRGPNHPDTLNARSHLASSYSDAGRIQEALELRQQVLADHERLLSPDHPDTLGARGNLANSYSDAGRIQEALELRQQVLADRERLLSPDHPDILTARSHLAGSYTDAGRIQEALELDERVLADRERLLGPDHPDTLGARSNLAVSYTDAGRIQEALELDERVLADHERLLGPDHPDTLRTRSNLAVSYTDAGRIQEALELHEQVLADHERLLGPDHPHTLSARNNVARARTAVEAVQQGSAATTMAVPLSAHLSEDDGKP</sequence>
<dbReference type="SMART" id="SM00028">
    <property type="entry name" value="TPR"/>
    <property type="match status" value="6"/>
</dbReference>
<dbReference type="Gene3D" id="3.40.50.300">
    <property type="entry name" value="P-loop containing nucleotide triphosphate hydrolases"/>
    <property type="match status" value="1"/>
</dbReference>
<protein>
    <submittedName>
        <fullName evidence="2">Tetratricopeptide repeat protein</fullName>
    </submittedName>
</protein>
<dbReference type="RefSeq" id="WP_334658879.1">
    <property type="nucleotide sequence ID" value="NZ_JARULZ010000001.1"/>
</dbReference>
<dbReference type="Gene3D" id="1.25.40.10">
    <property type="entry name" value="Tetratricopeptide repeat domain"/>
    <property type="match status" value="2"/>
</dbReference>
<dbReference type="Pfam" id="PF13424">
    <property type="entry name" value="TPR_12"/>
    <property type="match status" value="2"/>
</dbReference>
<reference evidence="2" key="1">
    <citation type="submission" date="2023-04" db="EMBL/GenBank/DDBJ databases">
        <title>Genomic diversity of scab-causing Streptomyces spp. in the province of Quebec, Canada.</title>
        <authorList>
            <person name="Biessy A."/>
            <person name="Cadieux M."/>
            <person name="Ciotola M."/>
            <person name="Filion M."/>
        </authorList>
    </citation>
    <scope>NUCLEOTIDE SEQUENCE</scope>
    <source>
        <strain evidence="2">B21-115</strain>
    </source>
</reference>
<evidence type="ECO:0000313" key="3">
    <source>
        <dbReference type="Proteomes" id="UP001310290"/>
    </source>
</evidence>
<evidence type="ECO:0000313" key="2">
    <source>
        <dbReference type="EMBL" id="MEH0634816.1"/>
    </source>
</evidence>
<dbReference type="PANTHER" id="PTHR46082">
    <property type="entry name" value="ATP/GTP-BINDING PROTEIN-RELATED"/>
    <property type="match status" value="1"/>
</dbReference>
<organism evidence="2 3">
    <name type="scientific">Streptomyces bottropensis</name>
    <dbReference type="NCBI Taxonomy" id="42235"/>
    <lineage>
        <taxon>Bacteria</taxon>
        <taxon>Bacillati</taxon>
        <taxon>Actinomycetota</taxon>
        <taxon>Actinomycetes</taxon>
        <taxon>Kitasatosporales</taxon>
        <taxon>Streptomycetaceae</taxon>
        <taxon>Streptomyces</taxon>
    </lineage>
</organism>